<dbReference type="AlphaFoldDB" id="A0A1Y0CKL8"/>
<sequence length="192" mass="21965">MERVKIMKNNVELSSDYEINGFTMAIIPVEMEGNLYSKVLEEEGEIYVSLPPLKIIEDSCNFYGSSFEGRKQGTKGISGYTHKPPIVIDPMNDIFFFPTASPTNDSCIWISLHYAYEYNKTPTANTKVMFPNNTIVEFPISKSSYEAQIHRTSLFRAKLQQRVNRKRSNSNRSLVATPGIMYRLRNSKDLQS</sequence>
<evidence type="ECO:0000313" key="2">
    <source>
        <dbReference type="EMBL" id="TYS60993.1"/>
    </source>
</evidence>
<organism evidence="2 4">
    <name type="scientific">Sutcliffiella horikoshii</name>
    <dbReference type="NCBI Taxonomy" id="79883"/>
    <lineage>
        <taxon>Bacteria</taxon>
        <taxon>Bacillati</taxon>
        <taxon>Bacillota</taxon>
        <taxon>Bacilli</taxon>
        <taxon>Bacillales</taxon>
        <taxon>Bacillaceae</taxon>
        <taxon>Sutcliffiella</taxon>
    </lineage>
</organism>
<accession>A0A1Y0CKL8</accession>
<gene>
    <name evidence="1" type="ORF">B4U37_06580</name>
    <name evidence="2" type="ORF">FZC74_01580</name>
</gene>
<dbReference type="Pfam" id="PF06338">
    <property type="entry name" value="ComK"/>
    <property type="match status" value="1"/>
</dbReference>
<evidence type="ECO:0000313" key="4">
    <source>
        <dbReference type="Proteomes" id="UP000323393"/>
    </source>
</evidence>
<dbReference type="GO" id="GO:0030420">
    <property type="term" value="P:establishment of competence for transformation"/>
    <property type="evidence" value="ECO:0007669"/>
    <property type="project" value="InterPro"/>
</dbReference>
<evidence type="ECO:0000313" key="1">
    <source>
        <dbReference type="EMBL" id="ART75712.1"/>
    </source>
</evidence>
<reference evidence="1 3" key="1">
    <citation type="submission" date="2017-04" db="EMBL/GenBank/DDBJ databases">
        <title>Complete Genome Sequence of the Bacillus horikoshii 20a strain from Cuatro Cienegas, Coahuila, Mexico.</title>
        <authorList>
            <person name="Zarza E."/>
            <person name="Alcaraz L.D."/>
            <person name="Aguilar-Salinas B."/>
            <person name="Islas A."/>
            <person name="Olmedo-Alvarez G."/>
        </authorList>
    </citation>
    <scope>NUCLEOTIDE SEQUENCE [LARGE SCALE GENOMIC DNA]</scope>
    <source>
        <strain evidence="1 3">20a</strain>
    </source>
</reference>
<dbReference type="InterPro" id="IPR010461">
    <property type="entry name" value="ComK"/>
</dbReference>
<dbReference type="EMBL" id="CP020880">
    <property type="protein sequence ID" value="ART75712.1"/>
    <property type="molecule type" value="Genomic_DNA"/>
</dbReference>
<dbReference type="EMBL" id="VTEU01000001">
    <property type="protein sequence ID" value="TYS60993.1"/>
    <property type="molecule type" value="Genomic_DNA"/>
</dbReference>
<reference evidence="2 4" key="2">
    <citation type="submission" date="2019-08" db="EMBL/GenBank/DDBJ databases">
        <title>Bacillus genomes from the desert of Cuatro Cienegas, Coahuila.</title>
        <authorList>
            <person name="Olmedo-Alvarez G."/>
        </authorList>
    </citation>
    <scope>NUCLEOTIDE SEQUENCE [LARGE SCALE GENOMIC DNA]</scope>
    <source>
        <strain evidence="2 4">CH88_3T</strain>
    </source>
</reference>
<evidence type="ECO:0000313" key="3">
    <source>
        <dbReference type="Proteomes" id="UP000195573"/>
    </source>
</evidence>
<dbReference type="PIRSF" id="PIRSF011560">
    <property type="entry name" value="ComK"/>
    <property type="match status" value="1"/>
</dbReference>
<proteinExistence type="predicted"/>
<name>A0A1Y0CKL8_9BACI</name>
<keyword evidence="3" id="KW-1185">Reference proteome</keyword>
<dbReference type="Proteomes" id="UP000323393">
    <property type="component" value="Unassembled WGS sequence"/>
</dbReference>
<dbReference type="KEGG" id="bhk:B4U37_06580"/>
<dbReference type="Proteomes" id="UP000195573">
    <property type="component" value="Chromosome"/>
</dbReference>
<protein>
    <recommendedName>
        <fullName evidence="5">Competence transcription factor</fullName>
    </recommendedName>
</protein>
<evidence type="ECO:0008006" key="5">
    <source>
        <dbReference type="Google" id="ProtNLM"/>
    </source>
</evidence>